<dbReference type="Pfam" id="PF00535">
    <property type="entry name" value="Glycos_transf_2"/>
    <property type="match status" value="1"/>
</dbReference>
<keyword evidence="2" id="KW-0328">Glycosyltransferase</keyword>
<protein>
    <submittedName>
        <fullName evidence="6">Glycosyl transferase</fullName>
    </submittedName>
</protein>
<dbReference type="OrthoDB" id="9766299at2"/>
<sequence length="486" mass="55287">MMDIASRIFVWVDRLIFAYVISVTGIYLILFAASAHKLRKEAGLPDIRYEDVLSSHYTPPLSILVPAYNEEAGIVSSIRSLLGINYSEYEIIVINDGSKDNTLDAVIREFDMYPREDKFIWYGMERTPKPIRQVYTSRLHRNLLLIDKENGGKSDALNAGILASKYPYFVSLDGDTVLDSDAFIKVMKPIMEAKPGEEIIASGGSVNIANGSVIDNGHLGKGQNRLARNPLVMMQVIEYFRAFLMGRISLSRFNILLLVSGAFSVFRKDWVIRAGGYELDTIGEDMELVVRLHRMARENKSKARIAYVPDPVCWTEAPDNLSLLRRQRIRWHRGLYESLIRHKKMLFNPAYGAIGFAGMPYFLFVELLGPLVELLGYGSVVFGLWLEAIDVQFAITLFIVMLIYGSFLSMGAVLLEEWGLRRYPNVSDLLYLFFFALTESFWYRPLTCFWRLEGLLRALASTKREWGEMTRKPSILTSGKDRNSAA</sequence>
<name>A0A0D5NRJ3_9BACL</name>
<evidence type="ECO:0000256" key="3">
    <source>
        <dbReference type="ARBA" id="ARBA00022679"/>
    </source>
</evidence>
<proteinExistence type="inferred from homology"/>
<evidence type="ECO:0000256" key="2">
    <source>
        <dbReference type="ARBA" id="ARBA00022676"/>
    </source>
</evidence>
<dbReference type="PANTHER" id="PTHR43630:SF1">
    <property type="entry name" value="POLY-BETA-1,6-N-ACETYL-D-GLUCOSAMINE SYNTHASE"/>
    <property type="match status" value="1"/>
</dbReference>
<evidence type="ECO:0000313" key="6">
    <source>
        <dbReference type="EMBL" id="AJY77523.1"/>
    </source>
</evidence>
<dbReference type="STRING" id="1126833.VN24_05200"/>
<dbReference type="AlphaFoldDB" id="A0A0D5NRJ3"/>
<keyword evidence="3 6" id="KW-0808">Transferase</keyword>
<dbReference type="Proteomes" id="UP000032633">
    <property type="component" value="Chromosome"/>
</dbReference>
<dbReference type="SUPFAM" id="SSF53448">
    <property type="entry name" value="Nucleotide-diphospho-sugar transferases"/>
    <property type="match status" value="1"/>
</dbReference>
<evidence type="ECO:0000259" key="5">
    <source>
        <dbReference type="Pfam" id="PF00535"/>
    </source>
</evidence>
<evidence type="ECO:0000256" key="4">
    <source>
        <dbReference type="SAM" id="Phobius"/>
    </source>
</evidence>
<comment type="similarity">
    <text evidence="1">Belongs to the glycosyltransferase 2 family.</text>
</comment>
<organism evidence="6 7">
    <name type="scientific">Paenibacillus beijingensis</name>
    <dbReference type="NCBI Taxonomy" id="1126833"/>
    <lineage>
        <taxon>Bacteria</taxon>
        <taxon>Bacillati</taxon>
        <taxon>Bacillota</taxon>
        <taxon>Bacilli</taxon>
        <taxon>Bacillales</taxon>
        <taxon>Paenibacillaceae</taxon>
        <taxon>Paenibacillus</taxon>
    </lineage>
</organism>
<dbReference type="PANTHER" id="PTHR43630">
    <property type="entry name" value="POLY-BETA-1,6-N-ACETYL-D-GLUCOSAMINE SYNTHASE"/>
    <property type="match status" value="1"/>
</dbReference>
<dbReference type="KEGG" id="pbj:VN24_05200"/>
<accession>A0A0D5NRJ3</accession>
<keyword evidence="7" id="KW-1185">Reference proteome</keyword>
<gene>
    <name evidence="6" type="ORF">VN24_05200</name>
</gene>
<keyword evidence="4" id="KW-0472">Membrane</keyword>
<evidence type="ECO:0000256" key="1">
    <source>
        <dbReference type="ARBA" id="ARBA00006739"/>
    </source>
</evidence>
<dbReference type="InterPro" id="IPR001173">
    <property type="entry name" value="Glyco_trans_2-like"/>
</dbReference>
<feature type="domain" description="Glycosyltransferase 2-like" evidence="5">
    <location>
        <begin position="62"/>
        <end position="106"/>
    </location>
</feature>
<dbReference type="EMBL" id="CP011058">
    <property type="protein sequence ID" value="AJY77523.1"/>
    <property type="molecule type" value="Genomic_DNA"/>
</dbReference>
<dbReference type="RefSeq" id="WP_045673000.1">
    <property type="nucleotide sequence ID" value="NZ_CP011058.1"/>
</dbReference>
<dbReference type="CDD" id="cd06423">
    <property type="entry name" value="CESA_like"/>
    <property type="match status" value="1"/>
</dbReference>
<feature type="transmembrane region" description="Helical" evidence="4">
    <location>
        <begin position="391"/>
        <end position="414"/>
    </location>
</feature>
<reference evidence="7" key="2">
    <citation type="submission" date="2015-03" db="EMBL/GenBank/DDBJ databases">
        <title>Genome sequence of Paenibacillus beijingensis strain DSM 24997T.</title>
        <authorList>
            <person name="Kwak Y."/>
            <person name="Shin J.-H."/>
        </authorList>
    </citation>
    <scope>NUCLEOTIDE SEQUENCE [LARGE SCALE GENOMIC DNA]</scope>
    <source>
        <strain evidence="7">DSM 24997</strain>
    </source>
</reference>
<dbReference type="Gene3D" id="3.90.550.10">
    <property type="entry name" value="Spore Coat Polysaccharide Biosynthesis Protein SpsA, Chain A"/>
    <property type="match status" value="1"/>
</dbReference>
<dbReference type="GO" id="GO:0016757">
    <property type="term" value="F:glycosyltransferase activity"/>
    <property type="evidence" value="ECO:0007669"/>
    <property type="project" value="UniProtKB-KW"/>
</dbReference>
<dbReference type="PATRIC" id="fig|1126833.4.peg.1151"/>
<feature type="transmembrane region" description="Helical" evidence="4">
    <location>
        <begin position="350"/>
        <end position="371"/>
    </location>
</feature>
<evidence type="ECO:0000313" key="7">
    <source>
        <dbReference type="Proteomes" id="UP000032633"/>
    </source>
</evidence>
<dbReference type="HOGENOM" id="CLU_044042_1_0_9"/>
<keyword evidence="4" id="KW-0812">Transmembrane</keyword>
<dbReference type="Pfam" id="PF13641">
    <property type="entry name" value="Glyco_tranf_2_3"/>
    <property type="match status" value="1"/>
</dbReference>
<feature type="transmembrane region" description="Helical" evidence="4">
    <location>
        <begin position="16"/>
        <end position="35"/>
    </location>
</feature>
<dbReference type="InterPro" id="IPR029044">
    <property type="entry name" value="Nucleotide-diphossugar_trans"/>
</dbReference>
<keyword evidence="4" id="KW-1133">Transmembrane helix</keyword>
<reference evidence="6 7" key="1">
    <citation type="journal article" date="2015" name="J. Biotechnol.">
        <title>Complete genome sequence of Paenibacillus beijingensis 7188(T) (=DSM 24997(T)), a novel rhizobacterium from jujube garden soil.</title>
        <authorList>
            <person name="Kwak Y."/>
            <person name="Shin J.H."/>
        </authorList>
    </citation>
    <scope>NUCLEOTIDE SEQUENCE [LARGE SCALE GENOMIC DNA]</scope>
    <source>
        <strain evidence="6 7">DSM 24997</strain>
    </source>
</reference>